<accession>A0A9D9EKN0</accession>
<name>A0A9D9EKN0_9BACT</name>
<proteinExistence type="predicted"/>
<evidence type="ECO:0000313" key="1">
    <source>
        <dbReference type="EMBL" id="MBO8448340.1"/>
    </source>
</evidence>
<evidence type="ECO:0008006" key="3">
    <source>
        <dbReference type="Google" id="ProtNLM"/>
    </source>
</evidence>
<reference evidence="1" key="2">
    <citation type="journal article" date="2021" name="PeerJ">
        <title>Extensive microbial diversity within the chicken gut microbiome revealed by metagenomics and culture.</title>
        <authorList>
            <person name="Gilroy R."/>
            <person name="Ravi A."/>
            <person name="Getino M."/>
            <person name="Pursley I."/>
            <person name="Horton D.L."/>
            <person name="Alikhan N.F."/>
            <person name="Baker D."/>
            <person name="Gharbi K."/>
            <person name="Hall N."/>
            <person name="Watson M."/>
            <person name="Adriaenssens E.M."/>
            <person name="Foster-Nyarko E."/>
            <person name="Jarju S."/>
            <person name="Secka A."/>
            <person name="Antonio M."/>
            <person name="Oren A."/>
            <person name="Chaudhuri R.R."/>
            <person name="La Ragione R."/>
            <person name="Hildebrand F."/>
            <person name="Pallen M.J."/>
        </authorList>
    </citation>
    <scope>NUCLEOTIDE SEQUENCE</scope>
    <source>
        <strain evidence="1">20514</strain>
    </source>
</reference>
<dbReference type="Proteomes" id="UP000810252">
    <property type="component" value="Unassembled WGS sequence"/>
</dbReference>
<sequence>MTTNAPRSPQEWFDLGVFYRRSSRFGEAMNAFMMAASTSGDETLRAKAAASIELLKEINGFVNTDLMNP</sequence>
<dbReference type="EMBL" id="JADIMQ010000051">
    <property type="protein sequence ID" value="MBO8448340.1"/>
    <property type="molecule type" value="Genomic_DNA"/>
</dbReference>
<evidence type="ECO:0000313" key="2">
    <source>
        <dbReference type="Proteomes" id="UP000810252"/>
    </source>
</evidence>
<dbReference type="AlphaFoldDB" id="A0A9D9EKN0"/>
<protein>
    <recommendedName>
        <fullName evidence="3">Tetratricopeptide repeat protein</fullName>
    </recommendedName>
</protein>
<comment type="caution">
    <text evidence="1">The sequence shown here is derived from an EMBL/GenBank/DDBJ whole genome shotgun (WGS) entry which is preliminary data.</text>
</comment>
<organism evidence="1 2">
    <name type="scientific">Candidatus Cryptobacteroides merdigallinarum</name>
    <dbReference type="NCBI Taxonomy" id="2840770"/>
    <lineage>
        <taxon>Bacteria</taxon>
        <taxon>Pseudomonadati</taxon>
        <taxon>Bacteroidota</taxon>
        <taxon>Bacteroidia</taxon>
        <taxon>Bacteroidales</taxon>
        <taxon>Candidatus Cryptobacteroides</taxon>
    </lineage>
</organism>
<gene>
    <name evidence="1" type="ORF">IAC29_03600</name>
</gene>
<reference evidence="1" key="1">
    <citation type="submission" date="2020-10" db="EMBL/GenBank/DDBJ databases">
        <authorList>
            <person name="Gilroy R."/>
        </authorList>
    </citation>
    <scope>NUCLEOTIDE SEQUENCE</scope>
    <source>
        <strain evidence="1">20514</strain>
    </source>
</reference>